<feature type="compositionally biased region" description="Basic residues" evidence="3">
    <location>
        <begin position="151"/>
        <end position="162"/>
    </location>
</feature>
<dbReference type="EMBL" id="BFEA01000109">
    <property type="protein sequence ID" value="GBG69039.1"/>
    <property type="molecule type" value="Genomic_DNA"/>
</dbReference>
<dbReference type="Pfam" id="PF13359">
    <property type="entry name" value="DDE_Tnp_4"/>
    <property type="match status" value="1"/>
</dbReference>
<evidence type="ECO:0000259" key="4">
    <source>
        <dbReference type="Pfam" id="PF13359"/>
    </source>
</evidence>
<dbReference type="Proteomes" id="UP000265515">
    <property type="component" value="Unassembled WGS sequence"/>
</dbReference>
<evidence type="ECO:0000313" key="5">
    <source>
        <dbReference type="EMBL" id="GBG69039.1"/>
    </source>
</evidence>
<proteinExistence type="predicted"/>
<evidence type="ECO:0000256" key="2">
    <source>
        <dbReference type="ARBA" id="ARBA00022723"/>
    </source>
</evidence>
<gene>
    <name evidence="5" type="ORF">CBR_g3737</name>
</gene>
<dbReference type="Gramene" id="GBG69039">
    <property type="protein sequence ID" value="GBG69039"/>
    <property type="gene ID" value="CBR_g3737"/>
</dbReference>
<accession>A0A388KG78</accession>
<dbReference type="GO" id="GO:0046872">
    <property type="term" value="F:metal ion binding"/>
    <property type="evidence" value="ECO:0007669"/>
    <property type="project" value="UniProtKB-KW"/>
</dbReference>
<evidence type="ECO:0000256" key="1">
    <source>
        <dbReference type="ARBA" id="ARBA00001968"/>
    </source>
</evidence>
<keyword evidence="2" id="KW-0479">Metal-binding</keyword>
<feature type="domain" description="DDE Tnp4" evidence="4">
    <location>
        <begin position="42"/>
        <end position="122"/>
    </location>
</feature>
<keyword evidence="6" id="KW-1185">Reference proteome</keyword>
<dbReference type="OrthoDB" id="7434799at2759"/>
<reference evidence="5 6" key="1">
    <citation type="journal article" date="2018" name="Cell">
        <title>The Chara Genome: Secondary Complexity and Implications for Plant Terrestrialization.</title>
        <authorList>
            <person name="Nishiyama T."/>
            <person name="Sakayama H."/>
            <person name="Vries J.D."/>
            <person name="Buschmann H."/>
            <person name="Saint-Marcoux D."/>
            <person name="Ullrich K.K."/>
            <person name="Haas F.B."/>
            <person name="Vanderstraeten L."/>
            <person name="Becker D."/>
            <person name="Lang D."/>
            <person name="Vosolsobe S."/>
            <person name="Rombauts S."/>
            <person name="Wilhelmsson P.K.I."/>
            <person name="Janitza P."/>
            <person name="Kern R."/>
            <person name="Heyl A."/>
            <person name="Rumpler F."/>
            <person name="Villalobos L.I.A.C."/>
            <person name="Clay J.M."/>
            <person name="Skokan R."/>
            <person name="Toyoda A."/>
            <person name="Suzuki Y."/>
            <person name="Kagoshima H."/>
            <person name="Schijlen E."/>
            <person name="Tajeshwar N."/>
            <person name="Catarino B."/>
            <person name="Hetherington A.J."/>
            <person name="Saltykova A."/>
            <person name="Bonnot C."/>
            <person name="Breuninger H."/>
            <person name="Symeonidi A."/>
            <person name="Radhakrishnan G.V."/>
            <person name="Van Nieuwerburgh F."/>
            <person name="Deforce D."/>
            <person name="Chang C."/>
            <person name="Karol K.G."/>
            <person name="Hedrich R."/>
            <person name="Ulvskov P."/>
            <person name="Glockner G."/>
            <person name="Delwiche C.F."/>
            <person name="Petrasek J."/>
            <person name="Van de Peer Y."/>
            <person name="Friml J."/>
            <person name="Beilby M."/>
            <person name="Dolan L."/>
            <person name="Kohara Y."/>
            <person name="Sugano S."/>
            <person name="Fujiyama A."/>
            <person name="Delaux P.-M."/>
            <person name="Quint M."/>
            <person name="TheiBen G."/>
            <person name="Hagemann M."/>
            <person name="Harholt J."/>
            <person name="Dunand C."/>
            <person name="Zachgo S."/>
            <person name="Langdale J."/>
            <person name="Maumus F."/>
            <person name="Straeten D.V.D."/>
            <person name="Gould S.B."/>
            <person name="Rensing S.A."/>
        </authorList>
    </citation>
    <scope>NUCLEOTIDE SEQUENCE [LARGE SCALE GENOMIC DNA]</scope>
    <source>
        <strain evidence="5 6">S276</strain>
    </source>
</reference>
<sequence>MNAISLVHTLAVTVACYESPLFIDKHKGRRVCSRLGVKSWRVGRYFLGDAGYPQLPWLMTPVGGNNRTPAEQVYDDCHTSARSCIERTFGRLKKVWRNFMRQHIANMKTLCKEFMAICILHNIMVESKVEIDLELSSDDSSSDECDDQTMARRRRRGTRRRPSGPPPPPEEDAACAMALGKELRESLIGHDQDSIQMGWHPELVTTIRPFSALKPPNVHCQIGMLAIPVDVLLRVHQASNGQAPFLIENLSFSDWATMVAVMQTRPHELEDKIKELAANIAEVCRKSAIENKELNLIVAKAEKILLELHEYDTSHLDCAGQISTNDTSETFTDTYISSIALTPAELDYLKKKEALRRDNAYMEISSSSNETSHKLGKNNSFLPLASSTWTEKVVQKVHNRLWKLNSFNYTTPISVDAYMALAGLSNTDIDNCRTAARNATIHFPAGRAGYDADFLLIAKLEKGKCPKKPVLHQKGIPRFPADLLELKKLWNAGRPFLKCACNGCELNFTWLDHMIWYIIGNLDKLDPNAPSDKIRMLEFQALLRTTWKRTILAQITFLSRLRAPHHAEEEHLR</sequence>
<dbReference type="InterPro" id="IPR027806">
    <property type="entry name" value="HARBI1_dom"/>
</dbReference>
<comment type="cofactor">
    <cofactor evidence="1">
        <name>a divalent metal cation</name>
        <dbReference type="ChEBI" id="CHEBI:60240"/>
    </cofactor>
</comment>
<evidence type="ECO:0000256" key="3">
    <source>
        <dbReference type="SAM" id="MobiDB-lite"/>
    </source>
</evidence>
<feature type="compositionally biased region" description="Acidic residues" evidence="3">
    <location>
        <begin position="136"/>
        <end position="147"/>
    </location>
</feature>
<feature type="region of interest" description="Disordered" evidence="3">
    <location>
        <begin position="136"/>
        <end position="172"/>
    </location>
</feature>
<organism evidence="5 6">
    <name type="scientific">Chara braunii</name>
    <name type="common">Braun's stonewort</name>
    <dbReference type="NCBI Taxonomy" id="69332"/>
    <lineage>
        <taxon>Eukaryota</taxon>
        <taxon>Viridiplantae</taxon>
        <taxon>Streptophyta</taxon>
        <taxon>Charophyceae</taxon>
        <taxon>Charales</taxon>
        <taxon>Characeae</taxon>
        <taxon>Chara</taxon>
    </lineage>
</organism>
<name>A0A388KG78_CHABU</name>
<dbReference type="AlphaFoldDB" id="A0A388KG78"/>
<comment type="caution">
    <text evidence="5">The sequence shown here is derived from an EMBL/GenBank/DDBJ whole genome shotgun (WGS) entry which is preliminary data.</text>
</comment>
<protein>
    <recommendedName>
        <fullName evidence="4">DDE Tnp4 domain-containing protein</fullName>
    </recommendedName>
</protein>
<evidence type="ECO:0000313" key="6">
    <source>
        <dbReference type="Proteomes" id="UP000265515"/>
    </source>
</evidence>